<reference evidence="3 4" key="1">
    <citation type="submission" date="2016-07" db="EMBL/GenBank/DDBJ databases">
        <title>Pervasive Adenine N6-methylation of Active Genes in Fungi.</title>
        <authorList>
            <consortium name="DOE Joint Genome Institute"/>
            <person name="Mondo S.J."/>
            <person name="Dannebaum R.O."/>
            <person name="Kuo R.C."/>
            <person name="Labutti K."/>
            <person name="Haridas S."/>
            <person name="Kuo A."/>
            <person name="Salamov A."/>
            <person name="Ahrendt S.R."/>
            <person name="Lipzen A."/>
            <person name="Sullivan W."/>
            <person name="Andreopoulos W.B."/>
            <person name="Clum A."/>
            <person name="Lindquist E."/>
            <person name="Daum C."/>
            <person name="Ramamoorthy G.K."/>
            <person name="Gryganskyi A."/>
            <person name="Culley D."/>
            <person name="Magnuson J.K."/>
            <person name="James T.Y."/>
            <person name="O'Malley M.A."/>
            <person name="Stajich J.E."/>
            <person name="Spatafora J.W."/>
            <person name="Visel A."/>
            <person name="Grigoriev I.V."/>
        </authorList>
    </citation>
    <scope>NUCLEOTIDE SEQUENCE [LARGE SCALE GENOMIC DNA]</scope>
    <source>
        <strain evidence="3 4">CBS 115471</strain>
    </source>
</reference>
<gene>
    <name evidence="3" type="ORF">BCR34DRAFT_591997</name>
</gene>
<keyword evidence="4" id="KW-1185">Reference proteome</keyword>
<feature type="region of interest" description="Disordered" evidence="1">
    <location>
        <begin position="1"/>
        <end position="30"/>
    </location>
</feature>
<dbReference type="EMBL" id="MCFA01000160">
    <property type="protein sequence ID" value="ORY02183.1"/>
    <property type="molecule type" value="Genomic_DNA"/>
</dbReference>
<dbReference type="OrthoDB" id="1937642at2759"/>
<evidence type="ECO:0000256" key="2">
    <source>
        <dbReference type="SAM" id="Phobius"/>
    </source>
</evidence>
<accession>A0A1Y1YVU1</accession>
<proteinExistence type="predicted"/>
<sequence length="339" mass="37488">MHINPPRREGCDERSGHFHEGKVGRNTDGSRTRTWRIGSALIGRIDLIYYGSHDLILGAGVQHKPSLRICSYSNPASSLKLPHRTNYPCGWAAYAVSTALDIFTRVKRLGSAPEISSLVVNCKSGYARENRSWFLSRLLRDLEKEAMIREEAVNKKATSIRGLNVTVLNTDRKAGEPEGAWRVALKAEKCTRRKKAGGVYALMRGNGHHHVFLIRNTSSEAVVLEDLASGVGAGRDAWYKKGGLILSAGSMIVWLGLITAFAAIQDGVERMLGVMLIDTFTNIITTAMPCTLEEHGIPLTREDIISSPNNVMGVLKQLEQAYQVPVRLWSRRAFLVHSV</sequence>
<keyword evidence="2" id="KW-0472">Membrane</keyword>
<keyword evidence="2" id="KW-0812">Transmembrane</keyword>
<dbReference type="AlphaFoldDB" id="A0A1Y1YVU1"/>
<name>A0A1Y1YVU1_9PLEO</name>
<protein>
    <submittedName>
        <fullName evidence="3">Uncharacterized protein</fullName>
    </submittedName>
</protein>
<feature type="transmembrane region" description="Helical" evidence="2">
    <location>
        <begin position="244"/>
        <end position="264"/>
    </location>
</feature>
<comment type="caution">
    <text evidence="3">The sequence shown here is derived from an EMBL/GenBank/DDBJ whole genome shotgun (WGS) entry which is preliminary data.</text>
</comment>
<keyword evidence="2" id="KW-1133">Transmembrane helix</keyword>
<dbReference type="STRING" id="1231657.A0A1Y1YVU1"/>
<evidence type="ECO:0000313" key="3">
    <source>
        <dbReference type="EMBL" id="ORY02183.1"/>
    </source>
</evidence>
<dbReference type="Proteomes" id="UP000193144">
    <property type="component" value="Unassembled WGS sequence"/>
</dbReference>
<evidence type="ECO:0000256" key="1">
    <source>
        <dbReference type="SAM" id="MobiDB-lite"/>
    </source>
</evidence>
<organism evidence="3 4">
    <name type="scientific">Clohesyomyces aquaticus</name>
    <dbReference type="NCBI Taxonomy" id="1231657"/>
    <lineage>
        <taxon>Eukaryota</taxon>
        <taxon>Fungi</taxon>
        <taxon>Dikarya</taxon>
        <taxon>Ascomycota</taxon>
        <taxon>Pezizomycotina</taxon>
        <taxon>Dothideomycetes</taxon>
        <taxon>Pleosporomycetidae</taxon>
        <taxon>Pleosporales</taxon>
        <taxon>Lindgomycetaceae</taxon>
        <taxon>Clohesyomyces</taxon>
    </lineage>
</organism>
<evidence type="ECO:0000313" key="4">
    <source>
        <dbReference type="Proteomes" id="UP000193144"/>
    </source>
</evidence>